<accession>A0A1K1Q1Z2</accession>
<evidence type="ECO:0000313" key="2">
    <source>
        <dbReference type="EMBL" id="SFW53780.1"/>
    </source>
</evidence>
<dbReference type="RefSeq" id="WP_072301356.1">
    <property type="nucleotide sequence ID" value="NZ_FPIP01000012.1"/>
</dbReference>
<feature type="transmembrane region" description="Helical" evidence="1">
    <location>
        <begin position="130"/>
        <end position="147"/>
    </location>
</feature>
<reference evidence="2 3" key="1">
    <citation type="submission" date="2016-11" db="EMBL/GenBank/DDBJ databases">
        <authorList>
            <person name="Jaros S."/>
            <person name="Januszkiewicz K."/>
            <person name="Wedrychowicz H."/>
        </authorList>
    </citation>
    <scope>NUCLEOTIDE SEQUENCE [LARGE SCALE GENOMIC DNA]</scope>
    <source>
        <strain evidence="2 3">YL228</strain>
    </source>
</reference>
<dbReference type="AlphaFoldDB" id="A0A1K1Q1Z2"/>
<keyword evidence="1" id="KW-0812">Transmembrane</keyword>
<organism evidence="2 3">
    <name type="scientific">Ruminococcus flavefaciens</name>
    <dbReference type="NCBI Taxonomy" id="1265"/>
    <lineage>
        <taxon>Bacteria</taxon>
        <taxon>Bacillati</taxon>
        <taxon>Bacillota</taxon>
        <taxon>Clostridia</taxon>
        <taxon>Eubacteriales</taxon>
        <taxon>Oscillospiraceae</taxon>
        <taxon>Ruminococcus</taxon>
    </lineage>
</organism>
<protein>
    <recommendedName>
        <fullName evidence="4">DUF2975 family protein</fullName>
    </recommendedName>
</protein>
<gene>
    <name evidence="2" type="ORF">SAMN02910280_0319</name>
</gene>
<name>A0A1K1Q1Z2_RUMFL</name>
<evidence type="ECO:0000313" key="3">
    <source>
        <dbReference type="Proteomes" id="UP000183461"/>
    </source>
</evidence>
<feature type="transmembrane region" description="Helical" evidence="1">
    <location>
        <begin position="58"/>
        <end position="86"/>
    </location>
</feature>
<proteinExistence type="predicted"/>
<keyword evidence="1" id="KW-0472">Membrane</keyword>
<dbReference type="EMBL" id="FPIP01000012">
    <property type="protein sequence ID" value="SFW53780.1"/>
    <property type="molecule type" value="Genomic_DNA"/>
</dbReference>
<dbReference type="Proteomes" id="UP000183461">
    <property type="component" value="Unassembled WGS sequence"/>
</dbReference>
<feature type="transmembrane region" description="Helical" evidence="1">
    <location>
        <begin position="12"/>
        <end position="33"/>
    </location>
</feature>
<evidence type="ECO:0000256" key="1">
    <source>
        <dbReference type="SAM" id="Phobius"/>
    </source>
</evidence>
<evidence type="ECO:0008006" key="4">
    <source>
        <dbReference type="Google" id="ProtNLM"/>
    </source>
</evidence>
<sequence length="161" mass="17754">MENEKLNSKIKNISRISVVGLIAYIGIAAYAMFPDAKQGFIDGWNDYEKNGLDDVSDFAAVLGFPVSVVMIVALVIAIVAGLQLLFGMSRGASPFTEKISRAIKNMGVSLIVFEVSKALFMYMYEETIEIGMLWLAGLVLYAFSLVFRYGTVLQKESDETL</sequence>
<keyword evidence="1" id="KW-1133">Transmembrane helix</keyword>